<evidence type="ECO:0000313" key="1">
    <source>
        <dbReference type="EMBL" id="KAI4863030.1"/>
    </source>
</evidence>
<dbReference type="Proteomes" id="UP001497700">
    <property type="component" value="Unassembled WGS sequence"/>
</dbReference>
<gene>
    <name evidence="1" type="ORF">F4820DRAFT_428448</name>
</gene>
<protein>
    <submittedName>
        <fullName evidence="1">Uncharacterized protein</fullName>
    </submittedName>
</protein>
<accession>A0ACB9YWE9</accession>
<organism evidence="1 2">
    <name type="scientific">Hypoxylon rubiginosum</name>
    <dbReference type="NCBI Taxonomy" id="110542"/>
    <lineage>
        <taxon>Eukaryota</taxon>
        <taxon>Fungi</taxon>
        <taxon>Dikarya</taxon>
        <taxon>Ascomycota</taxon>
        <taxon>Pezizomycotina</taxon>
        <taxon>Sordariomycetes</taxon>
        <taxon>Xylariomycetidae</taxon>
        <taxon>Xylariales</taxon>
        <taxon>Hypoxylaceae</taxon>
        <taxon>Hypoxylon</taxon>
    </lineage>
</organism>
<evidence type="ECO:0000313" key="2">
    <source>
        <dbReference type="Proteomes" id="UP001497700"/>
    </source>
</evidence>
<dbReference type="EMBL" id="MU393513">
    <property type="protein sequence ID" value="KAI4863030.1"/>
    <property type="molecule type" value="Genomic_DNA"/>
</dbReference>
<keyword evidence="2" id="KW-1185">Reference proteome</keyword>
<proteinExistence type="predicted"/>
<sequence>MNSKRKFSDFKADSRPDSSEHGEAHERNPGFHAPKKSKNTKKKPDNMNWVKKRARTIERRFKTGHNIPANVQNELERELAHHQQKITELADEKKRKTMIKKYHMVRFLERKKADRLAKQIQSQLNKATHDTETEKLKADLHRAEVDSLYTRYFPFRERYVSLYPVSSLGLSVHGGEKPEDASTAAQALHTDRPPMWEVIEKASEKGMRALVEIRERKLAANNQSKKPDQPSKDAIPSKNKSTTAKSSEKPDSRSTQKGKGRAKKGEQPPSDHGDDSDGGFFE</sequence>
<reference evidence="1 2" key="1">
    <citation type="journal article" date="2022" name="New Phytol.">
        <title>Ecological generalism drives hyperdiversity of secondary metabolite gene clusters in xylarialean endophytes.</title>
        <authorList>
            <person name="Franco M.E.E."/>
            <person name="Wisecaver J.H."/>
            <person name="Arnold A.E."/>
            <person name="Ju Y.M."/>
            <person name="Slot J.C."/>
            <person name="Ahrendt S."/>
            <person name="Moore L.P."/>
            <person name="Eastman K.E."/>
            <person name="Scott K."/>
            <person name="Konkel Z."/>
            <person name="Mondo S.J."/>
            <person name="Kuo A."/>
            <person name="Hayes R.D."/>
            <person name="Haridas S."/>
            <person name="Andreopoulos B."/>
            <person name="Riley R."/>
            <person name="LaButti K."/>
            <person name="Pangilinan J."/>
            <person name="Lipzen A."/>
            <person name="Amirebrahimi M."/>
            <person name="Yan J."/>
            <person name="Adam C."/>
            <person name="Keymanesh K."/>
            <person name="Ng V."/>
            <person name="Louie K."/>
            <person name="Northen T."/>
            <person name="Drula E."/>
            <person name="Henrissat B."/>
            <person name="Hsieh H.M."/>
            <person name="Youens-Clark K."/>
            <person name="Lutzoni F."/>
            <person name="Miadlikowska J."/>
            <person name="Eastwood D.C."/>
            <person name="Hamelin R.C."/>
            <person name="Grigoriev I.V."/>
            <person name="U'Ren J.M."/>
        </authorList>
    </citation>
    <scope>NUCLEOTIDE SEQUENCE [LARGE SCALE GENOMIC DNA]</scope>
    <source>
        <strain evidence="1 2">CBS 119005</strain>
    </source>
</reference>
<name>A0ACB9YWE9_9PEZI</name>
<comment type="caution">
    <text evidence="1">The sequence shown here is derived from an EMBL/GenBank/DDBJ whole genome shotgun (WGS) entry which is preliminary data.</text>
</comment>